<dbReference type="AlphaFoldDB" id="A0A2P8DA71"/>
<keyword evidence="2 5" id="KW-0223">Dioxygenase</keyword>
<evidence type="ECO:0000313" key="6">
    <source>
        <dbReference type="Proteomes" id="UP000240572"/>
    </source>
</evidence>
<sequence>MSNGLTCFLLPAHRRLYLLLLAGLVIVAACNTRREAAAAPGLPVAPQAADTPVGGYCDGCELMYAGMPAVIRATDTSAGWREPGRKLLLTGLVVQKDGHTPAPDVIIYYWHTDDNGRYAVTPGMDRRAGRHGHIRGWLKTDSAGRYALYTIRPRAYPDQSEPEHIHIAIKEPGLGKEYYIDELVFDDDPLLAAAIRQRPRENRGGSGILNVSPGKGLPVAQHTIILGKNIPHYPR</sequence>
<evidence type="ECO:0000259" key="4">
    <source>
        <dbReference type="Pfam" id="PF00775"/>
    </source>
</evidence>
<dbReference type="GO" id="GO:0016702">
    <property type="term" value="F:oxidoreductase activity, acting on single donors with incorporation of molecular oxygen, incorporation of two atoms of oxygen"/>
    <property type="evidence" value="ECO:0007669"/>
    <property type="project" value="InterPro"/>
</dbReference>
<protein>
    <submittedName>
        <fullName evidence="5">Protocatechuate 3,4-dioxygenase beta subunit</fullName>
    </submittedName>
</protein>
<evidence type="ECO:0000256" key="1">
    <source>
        <dbReference type="ARBA" id="ARBA00007825"/>
    </source>
</evidence>
<evidence type="ECO:0000313" key="5">
    <source>
        <dbReference type="EMBL" id="PSK94087.1"/>
    </source>
</evidence>
<feature type="domain" description="Intradiol ring-cleavage dioxygenases" evidence="4">
    <location>
        <begin position="79"/>
        <end position="197"/>
    </location>
</feature>
<dbReference type="InterPro" id="IPR015889">
    <property type="entry name" value="Intradiol_dOase_core"/>
</dbReference>
<dbReference type="InterPro" id="IPR000627">
    <property type="entry name" value="Intradiol_dOase_C"/>
</dbReference>
<reference evidence="5 6" key="1">
    <citation type="submission" date="2018-03" db="EMBL/GenBank/DDBJ databases">
        <title>Genomic Encyclopedia of Type Strains, Phase III (KMG-III): the genomes of soil and plant-associated and newly described type strains.</title>
        <authorList>
            <person name="Whitman W."/>
        </authorList>
    </citation>
    <scope>NUCLEOTIDE SEQUENCE [LARGE SCALE GENOMIC DNA]</scope>
    <source>
        <strain evidence="5 6">CGMCC 1.12700</strain>
    </source>
</reference>
<dbReference type="Pfam" id="PF00775">
    <property type="entry name" value="Dioxygenase_C"/>
    <property type="match status" value="1"/>
</dbReference>
<proteinExistence type="inferred from homology"/>
<dbReference type="Gene3D" id="2.60.130.10">
    <property type="entry name" value="Aromatic compound dioxygenase"/>
    <property type="match status" value="1"/>
</dbReference>
<keyword evidence="3" id="KW-0560">Oxidoreductase</keyword>
<organism evidence="5 6">
    <name type="scientific">Taibaiella chishuiensis</name>
    <dbReference type="NCBI Taxonomy" id="1434707"/>
    <lineage>
        <taxon>Bacteria</taxon>
        <taxon>Pseudomonadati</taxon>
        <taxon>Bacteroidota</taxon>
        <taxon>Chitinophagia</taxon>
        <taxon>Chitinophagales</taxon>
        <taxon>Chitinophagaceae</taxon>
        <taxon>Taibaiella</taxon>
    </lineage>
</organism>
<accession>A0A2P8DA71</accession>
<dbReference type="Proteomes" id="UP000240572">
    <property type="component" value="Unassembled WGS sequence"/>
</dbReference>
<gene>
    <name evidence="5" type="ORF">B0I18_101238</name>
</gene>
<dbReference type="GO" id="GO:0008199">
    <property type="term" value="F:ferric iron binding"/>
    <property type="evidence" value="ECO:0007669"/>
    <property type="project" value="InterPro"/>
</dbReference>
<dbReference type="InterPro" id="IPR050770">
    <property type="entry name" value="Intradiol_RC_Dioxygenase"/>
</dbReference>
<name>A0A2P8DA71_9BACT</name>
<keyword evidence="6" id="KW-1185">Reference proteome</keyword>
<comment type="similarity">
    <text evidence="1">Belongs to the intradiol ring-cleavage dioxygenase family.</text>
</comment>
<comment type="caution">
    <text evidence="5">The sequence shown here is derived from an EMBL/GenBank/DDBJ whole genome shotgun (WGS) entry which is preliminary data.</text>
</comment>
<dbReference type="OrthoDB" id="933561at2"/>
<evidence type="ECO:0000256" key="3">
    <source>
        <dbReference type="ARBA" id="ARBA00023002"/>
    </source>
</evidence>
<dbReference type="PANTHER" id="PTHR33711:SF10">
    <property type="entry name" value="INTRADIOL RING-CLEAVAGE DIOXYGENASES DOMAIN-CONTAINING PROTEIN"/>
    <property type="match status" value="1"/>
</dbReference>
<dbReference type="RefSeq" id="WP_106520820.1">
    <property type="nucleotide sequence ID" value="NZ_PYGD01000001.1"/>
</dbReference>
<dbReference type="EMBL" id="PYGD01000001">
    <property type="protein sequence ID" value="PSK94087.1"/>
    <property type="molecule type" value="Genomic_DNA"/>
</dbReference>
<evidence type="ECO:0000256" key="2">
    <source>
        <dbReference type="ARBA" id="ARBA00022964"/>
    </source>
</evidence>
<dbReference type="SUPFAM" id="SSF49482">
    <property type="entry name" value="Aromatic compound dioxygenase"/>
    <property type="match status" value="1"/>
</dbReference>
<dbReference type="PANTHER" id="PTHR33711">
    <property type="entry name" value="DIOXYGENASE, PUTATIVE (AFU_ORTHOLOGUE AFUA_2G02910)-RELATED"/>
    <property type="match status" value="1"/>
</dbReference>